<organism evidence="2 3">
    <name type="scientific">Actinoplanes missouriensis (strain ATCC 14538 / DSM 43046 / CBS 188.64 / JCM 3121 / NBRC 102363 / NCIMB 12654 / NRRL B-3342 / UNCC 431)</name>
    <dbReference type="NCBI Taxonomy" id="512565"/>
    <lineage>
        <taxon>Bacteria</taxon>
        <taxon>Bacillati</taxon>
        <taxon>Actinomycetota</taxon>
        <taxon>Actinomycetes</taxon>
        <taxon>Micromonosporales</taxon>
        <taxon>Micromonosporaceae</taxon>
        <taxon>Actinoplanes</taxon>
    </lineage>
</organism>
<feature type="signal peptide" evidence="1">
    <location>
        <begin position="1"/>
        <end position="24"/>
    </location>
</feature>
<proteinExistence type="predicted"/>
<feature type="chain" id="PRO_5003628052" description="DUF5666 domain-containing protein" evidence="1">
    <location>
        <begin position="25"/>
        <end position="169"/>
    </location>
</feature>
<dbReference type="OrthoDB" id="3401874at2"/>
<keyword evidence="1" id="KW-0732">Signal</keyword>
<keyword evidence="3" id="KW-1185">Reference proteome</keyword>
<evidence type="ECO:0000256" key="1">
    <source>
        <dbReference type="SAM" id="SignalP"/>
    </source>
</evidence>
<dbReference type="KEGG" id="ams:AMIS_64550"/>
<reference evidence="2 3" key="1">
    <citation type="submission" date="2012-02" db="EMBL/GenBank/DDBJ databases">
        <title>Complete genome sequence of Actinoplanes missouriensis 431 (= NBRC 102363).</title>
        <authorList>
            <person name="Ohnishi Y."/>
            <person name="Ishikawa J."/>
            <person name="Sekine M."/>
            <person name="Hosoyama A."/>
            <person name="Harada T."/>
            <person name="Narita H."/>
            <person name="Hata T."/>
            <person name="Konno Y."/>
            <person name="Tutikane K."/>
            <person name="Fujita N."/>
            <person name="Horinouchi S."/>
            <person name="Hayakawa M."/>
        </authorList>
    </citation>
    <scope>NUCLEOTIDE SEQUENCE [LARGE SCALE GENOMIC DNA]</scope>
    <source>
        <strain evidence="3">ATCC 14538 / DSM 43046 / CBS 188.64 / JCM 3121 / NBRC 102363 / NCIMB 12654 / NRRL B-3342 / UNCC 431</strain>
    </source>
</reference>
<accession>I0HF88</accession>
<evidence type="ECO:0000313" key="3">
    <source>
        <dbReference type="Proteomes" id="UP000007882"/>
    </source>
</evidence>
<evidence type="ECO:0008006" key="4">
    <source>
        <dbReference type="Google" id="ProtNLM"/>
    </source>
</evidence>
<dbReference type="STRING" id="512565.AMIS_64550"/>
<dbReference type="EMBL" id="AP012319">
    <property type="protein sequence ID" value="BAL91675.1"/>
    <property type="molecule type" value="Genomic_DNA"/>
</dbReference>
<protein>
    <recommendedName>
        <fullName evidence="4">DUF5666 domain-containing protein</fullName>
    </recommendedName>
</protein>
<dbReference type="PROSITE" id="PS51257">
    <property type="entry name" value="PROKAR_LIPOPROTEIN"/>
    <property type="match status" value="1"/>
</dbReference>
<name>I0HF88_ACTM4</name>
<evidence type="ECO:0000313" key="2">
    <source>
        <dbReference type="EMBL" id="BAL91675.1"/>
    </source>
</evidence>
<dbReference type="Proteomes" id="UP000007882">
    <property type="component" value="Chromosome"/>
</dbReference>
<gene>
    <name evidence="2" type="ordered locus">AMIS_64550</name>
</gene>
<dbReference type="HOGENOM" id="CLU_1494625_0_0_11"/>
<sequence length="169" mass="17593">MTRTGKLVILCSVLALAGCGQAGAAPEAPPESPVASAAAGGEDFELVALEAAGFAEEGEARDGGEEKVRPRAVRRLLRQNTLHGEVVVQGRDGVRTIVVQRGDVTAADDAGFTVKSADGFTLTWAYGDPLRVVQNHEKAERDVVRPGVRVAVGGARDGAKVAARLIVVR</sequence>
<dbReference type="AlphaFoldDB" id="I0HF88"/>
<dbReference type="PATRIC" id="fig|512565.3.peg.6458"/>
<dbReference type="RefSeq" id="WP_014446560.1">
    <property type="nucleotide sequence ID" value="NC_017093.1"/>
</dbReference>